<evidence type="ECO:0000313" key="2">
    <source>
        <dbReference type="EMBL" id="CAI8030184.1"/>
    </source>
</evidence>
<dbReference type="Pfam" id="PF04841">
    <property type="entry name" value="Vps16_N"/>
    <property type="match status" value="1"/>
</dbReference>
<dbReference type="InterPro" id="IPR006926">
    <property type="entry name" value="Vps16_N"/>
</dbReference>
<dbReference type="GO" id="GO:0006886">
    <property type="term" value="P:intracellular protein transport"/>
    <property type="evidence" value="ECO:0007669"/>
    <property type="project" value="InterPro"/>
</dbReference>
<evidence type="ECO:0000313" key="3">
    <source>
        <dbReference type="Proteomes" id="UP001174909"/>
    </source>
</evidence>
<keyword evidence="3" id="KW-1185">Reference proteome</keyword>
<proteinExistence type="predicted"/>
<dbReference type="PANTHER" id="PTHR12811">
    <property type="entry name" value="VACUOLAR PROTEIN SORTING VPS16"/>
    <property type="match status" value="1"/>
</dbReference>
<dbReference type="Proteomes" id="UP001174909">
    <property type="component" value="Unassembled WGS sequence"/>
</dbReference>
<evidence type="ECO:0000259" key="1">
    <source>
        <dbReference type="Pfam" id="PF04841"/>
    </source>
</evidence>
<dbReference type="AlphaFoldDB" id="A0AA35SIQ0"/>
<dbReference type="GO" id="GO:0005765">
    <property type="term" value="C:lysosomal membrane"/>
    <property type="evidence" value="ECO:0007669"/>
    <property type="project" value="TreeGrafter"/>
</dbReference>
<gene>
    <name evidence="2" type="ORF">GBAR_LOCUS17112</name>
</gene>
<protein>
    <submittedName>
        <fullName evidence="2">Vacuolar protein sorting-associated protein 16 homolog</fullName>
    </submittedName>
</protein>
<name>A0AA35SIQ0_GEOBA</name>
<dbReference type="GO" id="GO:0016197">
    <property type="term" value="P:endosomal transport"/>
    <property type="evidence" value="ECO:0007669"/>
    <property type="project" value="TreeGrafter"/>
</dbReference>
<dbReference type="InterPro" id="IPR016534">
    <property type="entry name" value="VPS16"/>
</dbReference>
<dbReference type="GO" id="GO:0005768">
    <property type="term" value="C:endosome"/>
    <property type="evidence" value="ECO:0007669"/>
    <property type="project" value="TreeGrafter"/>
</dbReference>
<accession>A0AA35SIQ0</accession>
<dbReference type="EMBL" id="CASHTH010002461">
    <property type="protein sequence ID" value="CAI8030184.1"/>
    <property type="molecule type" value="Genomic_DNA"/>
</dbReference>
<organism evidence="2 3">
    <name type="scientific">Geodia barretti</name>
    <name type="common">Barrett's horny sponge</name>
    <dbReference type="NCBI Taxonomy" id="519541"/>
    <lineage>
        <taxon>Eukaryota</taxon>
        <taxon>Metazoa</taxon>
        <taxon>Porifera</taxon>
        <taxon>Demospongiae</taxon>
        <taxon>Heteroscleromorpha</taxon>
        <taxon>Tetractinellida</taxon>
        <taxon>Astrophorina</taxon>
        <taxon>Geodiidae</taxon>
        <taxon>Geodia</taxon>
    </lineage>
</organism>
<dbReference type="GO" id="GO:0030897">
    <property type="term" value="C:HOPS complex"/>
    <property type="evidence" value="ECO:0007669"/>
    <property type="project" value="TreeGrafter"/>
</dbReference>
<dbReference type="GO" id="GO:0042144">
    <property type="term" value="P:vacuole fusion, non-autophagic"/>
    <property type="evidence" value="ECO:0007669"/>
    <property type="project" value="TreeGrafter"/>
</dbReference>
<reference evidence="2" key="1">
    <citation type="submission" date="2023-03" db="EMBL/GenBank/DDBJ databases">
        <authorList>
            <person name="Steffen K."/>
            <person name="Cardenas P."/>
        </authorList>
    </citation>
    <scope>NUCLEOTIDE SEQUENCE</scope>
</reference>
<comment type="caution">
    <text evidence="2">The sequence shown here is derived from an EMBL/GenBank/DDBJ whole genome shotgun (WGS) entry which is preliminary data.</text>
</comment>
<dbReference type="GO" id="GO:0003779">
    <property type="term" value="F:actin binding"/>
    <property type="evidence" value="ECO:0007669"/>
    <property type="project" value="TreeGrafter"/>
</dbReference>
<dbReference type="PANTHER" id="PTHR12811:SF0">
    <property type="entry name" value="VACUOLAR PROTEIN SORTING-ASSOCIATED PROTEIN 16 HOMOLOG"/>
    <property type="match status" value="1"/>
</dbReference>
<sequence length="154" mass="17461">MDLQSTAKVLAMEWGAKDFFVLVMEKLIFVKGFGKHWCKYPGKLGCCLQPEVDGLRLVSNTTSEFIHRVTSQSLAVLRIGSMEPGALLNDAFKEYEGDESHKADEYIRFIKDKLPDAILQCIKAAGEEFEPALQQSLLRVRLFDMYASTHTRKN</sequence>
<feature type="domain" description="Vps16 N-terminal" evidence="1">
    <location>
        <begin position="2"/>
        <end position="143"/>
    </location>
</feature>